<dbReference type="PANTHER" id="PTHR10668">
    <property type="entry name" value="PHYTOENE DEHYDROGENASE"/>
    <property type="match status" value="1"/>
</dbReference>
<gene>
    <name evidence="5" type="ORF">E6H00_15610</name>
</gene>
<dbReference type="Gene3D" id="3.50.50.60">
    <property type="entry name" value="FAD/NAD(P)-binding domain"/>
    <property type="match status" value="2"/>
</dbReference>
<dbReference type="SUPFAM" id="SSF51905">
    <property type="entry name" value="FAD/NAD(P)-binding domain"/>
    <property type="match status" value="1"/>
</dbReference>
<dbReference type="GO" id="GO:0016491">
    <property type="term" value="F:oxidoreductase activity"/>
    <property type="evidence" value="ECO:0007669"/>
    <property type="project" value="InterPro"/>
</dbReference>
<dbReference type="PANTHER" id="PTHR10668:SF103">
    <property type="entry name" value="PYRIDINE NUCLEOTIDE-DISULFIDE OXIDOREDUCTASE DOMAIN-CONTAINING PROTEIN 2"/>
    <property type="match status" value="1"/>
</dbReference>
<dbReference type="Proteomes" id="UP000318509">
    <property type="component" value="Unassembled WGS sequence"/>
</dbReference>
<evidence type="ECO:0000256" key="1">
    <source>
        <dbReference type="ARBA" id="ARBA00037217"/>
    </source>
</evidence>
<dbReference type="AlphaFoldDB" id="A0A537JV79"/>
<dbReference type="InterPro" id="IPR036188">
    <property type="entry name" value="FAD/NAD-bd_sf"/>
</dbReference>
<protein>
    <recommendedName>
        <fullName evidence="3">Pyridine nucleotide-disulfide oxidoreductase domain-containing protein 2</fullName>
    </recommendedName>
</protein>
<proteinExistence type="predicted"/>
<accession>A0A537JV79</accession>
<comment type="function">
    <text evidence="1">Probable oxidoreductase that may play a role as regulator of mitochondrial function.</text>
</comment>
<comment type="subunit">
    <text evidence="2">Interacts with COX5B; this interaction may contribute to localize PYROXD2 to the inner face of the inner mitochondrial membrane.</text>
</comment>
<sequence>MRMAAYAPPAGAPNLIEANSTQRLPPAGAPYPIEANRTQRLVAMSSGAYDAIIVGGGHNGLVCASYLARAGLRVLVLERREILGGACVTEELFPGFRFSACSYYCHLLQSKVIDDLELRRHGFHVYHIDPQKCSLFPGDRALVVWEDVERTQEAIGRFSTHDAAAYPNWVRFWERAAGLIYPYFLKPAPTLAELAAGLRTADDQAFLDALVGASMEDVVTEFFEDEAVRGAFIQAHDAGDPAAPGSAWVYAYIKCNTFTPPENIGIVRGGMGAITAAMAAAARSLGVTVETNAPIAGILVEHGAAVGVRLSGGGEVRSRLVASNADPKRTFLTLVGEQHLPAGFLRRVRRLKTNTAYFKFHAALNRLPDLSRYFGSDYDARYLGYARISPSIGYFKQSWEDAKHGRPPRGPVMDIQIPSGYDPTMAPSGKHIMSIWALYAPVHPAEGTWDERREEVGERMIDTLAQYAPDLPECIADWQLFTPQDIEARVGLTDGNIRHLDIVPGQFLATRPMPGWAHYRTPIRGLYLCGAGTHPGGEVTGAPGHNAAQAMLADFR</sequence>
<reference evidence="5 6" key="1">
    <citation type="journal article" date="2019" name="Nat. Microbiol.">
        <title>Mediterranean grassland soil C-N compound turnover is dependent on rainfall and depth, and is mediated by genomically divergent microorganisms.</title>
        <authorList>
            <person name="Diamond S."/>
            <person name="Andeer P.F."/>
            <person name="Li Z."/>
            <person name="Crits-Christoph A."/>
            <person name="Burstein D."/>
            <person name="Anantharaman K."/>
            <person name="Lane K.R."/>
            <person name="Thomas B.C."/>
            <person name="Pan C."/>
            <person name="Northen T.R."/>
            <person name="Banfield J.F."/>
        </authorList>
    </citation>
    <scope>NUCLEOTIDE SEQUENCE [LARGE SCALE GENOMIC DNA]</scope>
    <source>
        <strain evidence="5">NP_3</strain>
    </source>
</reference>
<evidence type="ECO:0000313" key="6">
    <source>
        <dbReference type="Proteomes" id="UP000318509"/>
    </source>
</evidence>
<evidence type="ECO:0000256" key="3">
    <source>
        <dbReference type="ARBA" id="ARBA00040298"/>
    </source>
</evidence>
<evidence type="ECO:0000256" key="2">
    <source>
        <dbReference type="ARBA" id="ARBA00038825"/>
    </source>
</evidence>
<name>A0A537JV79_9BACT</name>
<dbReference type="Pfam" id="PF01593">
    <property type="entry name" value="Amino_oxidase"/>
    <property type="match status" value="1"/>
</dbReference>
<organism evidence="5 6">
    <name type="scientific">Candidatus Segetimicrobium genomatis</name>
    <dbReference type="NCBI Taxonomy" id="2569760"/>
    <lineage>
        <taxon>Bacteria</taxon>
        <taxon>Bacillati</taxon>
        <taxon>Candidatus Sysuimicrobiota</taxon>
        <taxon>Candidatus Sysuimicrobiia</taxon>
        <taxon>Candidatus Sysuimicrobiales</taxon>
        <taxon>Candidatus Segetimicrobiaceae</taxon>
        <taxon>Candidatus Segetimicrobium</taxon>
    </lineage>
</organism>
<comment type="caution">
    <text evidence="5">The sequence shown here is derived from an EMBL/GenBank/DDBJ whole genome shotgun (WGS) entry which is preliminary data.</text>
</comment>
<dbReference type="InterPro" id="IPR002937">
    <property type="entry name" value="Amino_oxidase"/>
</dbReference>
<dbReference type="EMBL" id="VBAK01000157">
    <property type="protein sequence ID" value="TMI87449.1"/>
    <property type="molecule type" value="Genomic_DNA"/>
</dbReference>
<evidence type="ECO:0000313" key="5">
    <source>
        <dbReference type="EMBL" id="TMI87449.1"/>
    </source>
</evidence>
<evidence type="ECO:0000259" key="4">
    <source>
        <dbReference type="Pfam" id="PF01593"/>
    </source>
</evidence>
<feature type="domain" description="Amine oxidase" evidence="4">
    <location>
        <begin position="60"/>
        <end position="551"/>
    </location>
</feature>